<feature type="region of interest" description="Disordered" evidence="1">
    <location>
        <begin position="56"/>
        <end position="78"/>
    </location>
</feature>
<keyword evidence="3" id="KW-1185">Reference proteome</keyword>
<dbReference type="Proteomes" id="UP001501195">
    <property type="component" value="Unassembled WGS sequence"/>
</dbReference>
<gene>
    <name evidence="2" type="ORF">GCM10023225_16510</name>
</gene>
<evidence type="ECO:0000313" key="3">
    <source>
        <dbReference type="Proteomes" id="UP001501195"/>
    </source>
</evidence>
<evidence type="ECO:0000313" key="2">
    <source>
        <dbReference type="EMBL" id="GAA4976171.1"/>
    </source>
</evidence>
<sequence>MTAASSPDGAPRRPPAAAAGRAPAARSRRGDEGLADDELAAEIELYTDVVLAASESDGPLRAPELDRLLGVQEPAEGA</sequence>
<dbReference type="EMBL" id="BAABIL010000214">
    <property type="protein sequence ID" value="GAA4976171.1"/>
    <property type="molecule type" value="Genomic_DNA"/>
</dbReference>
<dbReference type="RefSeq" id="WP_345711977.1">
    <property type="nucleotide sequence ID" value="NZ_BAABIL010000214.1"/>
</dbReference>
<evidence type="ECO:0000256" key="1">
    <source>
        <dbReference type="SAM" id="MobiDB-lite"/>
    </source>
</evidence>
<name>A0ABP9HRG3_9ACTN</name>
<protein>
    <submittedName>
        <fullName evidence="2">Uncharacterized protein</fullName>
    </submittedName>
</protein>
<feature type="region of interest" description="Disordered" evidence="1">
    <location>
        <begin position="1"/>
        <end position="34"/>
    </location>
</feature>
<reference evidence="3" key="1">
    <citation type="journal article" date="2019" name="Int. J. Syst. Evol. Microbiol.">
        <title>The Global Catalogue of Microorganisms (GCM) 10K type strain sequencing project: providing services to taxonomists for standard genome sequencing and annotation.</title>
        <authorList>
            <consortium name="The Broad Institute Genomics Platform"/>
            <consortium name="The Broad Institute Genome Sequencing Center for Infectious Disease"/>
            <person name="Wu L."/>
            <person name="Ma J."/>
        </authorList>
    </citation>
    <scope>NUCLEOTIDE SEQUENCE [LARGE SCALE GENOMIC DNA]</scope>
    <source>
        <strain evidence="3">JCM 18126</strain>
    </source>
</reference>
<proteinExistence type="predicted"/>
<feature type="compositionally biased region" description="Low complexity" evidence="1">
    <location>
        <begin position="1"/>
        <end position="25"/>
    </location>
</feature>
<accession>A0ABP9HRG3</accession>
<organism evidence="2 3">
    <name type="scientific">Kineococcus glutinatus</name>
    <dbReference type="NCBI Taxonomy" id="1070872"/>
    <lineage>
        <taxon>Bacteria</taxon>
        <taxon>Bacillati</taxon>
        <taxon>Actinomycetota</taxon>
        <taxon>Actinomycetes</taxon>
        <taxon>Kineosporiales</taxon>
        <taxon>Kineosporiaceae</taxon>
        <taxon>Kineococcus</taxon>
    </lineage>
</organism>
<comment type="caution">
    <text evidence="2">The sequence shown here is derived from an EMBL/GenBank/DDBJ whole genome shotgun (WGS) entry which is preliminary data.</text>
</comment>